<evidence type="ECO:0000256" key="2">
    <source>
        <dbReference type="ARBA" id="ARBA00006577"/>
    </source>
</evidence>
<comment type="similarity">
    <text evidence="2 6">Belongs to the FKBP-type PPIase family.</text>
</comment>
<name>A0AAE3EQ46_9FLAO</name>
<gene>
    <name evidence="9" type="ORF">L3X37_10885</name>
</gene>
<evidence type="ECO:0000313" key="10">
    <source>
        <dbReference type="Proteomes" id="UP001199795"/>
    </source>
</evidence>
<dbReference type="SUPFAM" id="SSF54534">
    <property type="entry name" value="FKBP-like"/>
    <property type="match status" value="1"/>
</dbReference>
<sequence>MKTIKFLSVVVCASAVLLSCNKNGVTNKPLNTQIDSVNYAIGAFSAKGLMANIKGSNFDEADKDLIKQAFINVLDSTDVLIEDTEAQKILSNYFAKKQQEDQKKAQAEQLKKLEEQYNDVKVAGENFLEENKTKEGVKTTESGLQYIVLKEGNGEKPEASSKVKVHYHGTTTGGEVFDSSVDRGTPSEFGLNQVIKGWTEGIQLMPVGSKYKFFIPQELAYGAFPRQGGVIKPFDVLVFEVELLEIVK</sequence>
<dbReference type="Proteomes" id="UP001199795">
    <property type="component" value="Unassembled WGS sequence"/>
</dbReference>
<evidence type="ECO:0000256" key="5">
    <source>
        <dbReference type="PROSITE-ProRule" id="PRU00277"/>
    </source>
</evidence>
<keyword evidence="7" id="KW-0175">Coiled coil</keyword>
<dbReference type="PROSITE" id="PS50059">
    <property type="entry name" value="FKBP_PPIASE"/>
    <property type="match status" value="1"/>
</dbReference>
<dbReference type="AlphaFoldDB" id="A0AAE3EQ46"/>
<dbReference type="InterPro" id="IPR046357">
    <property type="entry name" value="PPIase_dom_sf"/>
</dbReference>
<keyword evidence="3 5" id="KW-0697">Rotamase</keyword>
<keyword evidence="4 5" id="KW-0413">Isomerase</keyword>
<comment type="caution">
    <text evidence="9">The sequence shown here is derived from an EMBL/GenBank/DDBJ whole genome shotgun (WGS) entry which is preliminary data.</text>
</comment>
<dbReference type="Gene3D" id="3.10.50.40">
    <property type="match status" value="1"/>
</dbReference>
<proteinExistence type="inferred from homology"/>
<dbReference type="FunFam" id="3.10.50.40:FF:000006">
    <property type="entry name" value="Peptidyl-prolyl cis-trans isomerase"/>
    <property type="match status" value="1"/>
</dbReference>
<dbReference type="InterPro" id="IPR000774">
    <property type="entry name" value="PPIase_FKBP_N"/>
</dbReference>
<feature type="domain" description="PPIase FKBP-type" evidence="8">
    <location>
        <begin position="160"/>
        <end position="247"/>
    </location>
</feature>
<evidence type="ECO:0000256" key="1">
    <source>
        <dbReference type="ARBA" id="ARBA00000971"/>
    </source>
</evidence>
<evidence type="ECO:0000256" key="6">
    <source>
        <dbReference type="RuleBase" id="RU003915"/>
    </source>
</evidence>
<dbReference type="PROSITE" id="PS51257">
    <property type="entry name" value="PROKAR_LIPOPROTEIN"/>
    <property type="match status" value="1"/>
</dbReference>
<protein>
    <recommendedName>
        <fullName evidence="6">Peptidyl-prolyl cis-trans isomerase</fullName>
        <ecNumber evidence="6">5.2.1.8</ecNumber>
    </recommendedName>
</protein>
<dbReference type="Pfam" id="PF00254">
    <property type="entry name" value="FKBP_C"/>
    <property type="match status" value="1"/>
</dbReference>
<evidence type="ECO:0000313" key="9">
    <source>
        <dbReference type="EMBL" id="MCF7568863.1"/>
    </source>
</evidence>
<dbReference type="InterPro" id="IPR001179">
    <property type="entry name" value="PPIase_FKBP_dom"/>
</dbReference>
<organism evidence="9 10">
    <name type="scientific">Wocania arenilitoris</name>
    <dbReference type="NCBI Taxonomy" id="2044858"/>
    <lineage>
        <taxon>Bacteria</taxon>
        <taxon>Pseudomonadati</taxon>
        <taxon>Bacteroidota</taxon>
        <taxon>Flavobacteriia</taxon>
        <taxon>Flavobacteriales</taxon>
        <taxon>Flavobacteriaceae</taxon>
        <taxon>Wocania</taxon>
    </lineage>
</organism>
<dbReference type="GO" id="GO:0006457">
    <property type="term" value="P:protein folding"/>
    <property type="evidence" value="ECO:0007669"/>
    <property type="project" value="InterPro"/>
</dbReference>
<dbReference type="PANTHER" id="PTHR43811:SF19">
    <property type="entry name" value="39 KDA FK506-BINDING NUCLEAR PROTEIN"/>
    <property type="match status" value="1"/>
</dbReference>
<evidence type="ECO:0000256" key="3">
    <source>
        <dbReference type="ARBA" id="ARBA00023110"/>
    </source>
</evidence>
<keyword evidence="10" id="KW-1185">Reference proteome</keyword>
<dbReference type="Pfam" id="PF01346">
    <property type="entry name" value="FKBP_N"/>
    <property type="match status" value="1"/>
</dbReference>
<dbReference type="Gene3D" id="1.10.287.460">
    <property type="entry name" value="Peptidyl-prolyl cis-trans isomerase, FKBP-type, N-terminal domain"/>
    <property type="match status" value="1"/>
</dbReference>
<dbReference type="RefSeq" id="WP_237240200.1">
    <property type="nucleotide sequence ID" value="NZ_JAKKDU010000012.1"/>
</dbReference>
<dbReference type="PANTHER" id="PTHR43811">
    <property type="entry name" value="FKBP-TYPE PEPTIDYL-PROLYL CIS-TRANS ISOMERASE FKPA"/>
    <property type="match status" value="1"/>
</dbReference>
<evidence type="ECO:0000259" key="8">
    <source>
        <dbReference type="PROSITE" id="PS50059"/>
    </source>
</evidence>
<feature type="coiled-coil region" evidence="7">
    <location>
        <begin position="96"/>
        <end position="130"/>
    </location>
</feature>
<dbReference type="EC" id="5.2.1.8" evidence="6"/>
<reference evidence="9" key="1">
    <citation type="submission" date="2022-01" db="EMBL/GenBank/DDBJ databases">
        <title>Draft genome sequence of Sabulilitoribacter arenilitoris KCTC 52401.</title>
        <authorList>
            <person name="Oh J.-S."/>
        </authorList>
    </citation>
    <scope>NUCLEOTIDE SEQUENCE</scope>
    <source>
        <strain evidence="9">HMF6543</strain>
    </source>
</reference>
<dbReference type="InterPro" id="IPR036944">
    <property type="entry name" value="PPIase_FKBP_N_sf"/>
</dbReference>
<evidence type="ECO:0000256" key="4">
    <source>
        <dbReference type="ARBA" id="ARBA00023235"/>
    </source>
</evidence>
<dbReference type="EMBL" id="JAKKDU010000012">
    <property type="protein sequence ID" value="MCF7568863.1"/>
    <property type="molecule type" value="Genomic_DNA"/>
</dbReference>
<accession>A0AAE3EQ46</accession>
<evidence type="ECO:0000256" key="7">
    <source>
        <dbReference type="SAM" id="Coils"/>
    </source>
</evidence>
<comment type="catalytic activity">
    <reaction evidence="1 5 6">
        <text>[protein]-peptidylproline (omega=180) = [protein]-peptidylproline (omega=0)</text>
        <dbReference type="Rhea" id="RHEA:16237"/>
        <dbReference type="Rhea" id="RHEA-COMP:10747"/>
        <dbReference type="Rhea" id="RHEA-COMP:10748"/>
        <dbReference type="ChEBI" id="CHEBI:83833"/>
        <dbReference type="ChEBI" id="CHEBI:83834"/>
        <dbReference type="EC" id="5.2.1.8"/>
    </reaction>
</comment>
<dbReference type="GO" id="GO:0003755">
    <property type="term" value="F:peptidyl-prolyl cis-trans isomerase activity"/>
    <property type="evidence" value="ECO:0007669"/>
    <property type="project" value="UniProtKB-UniRule"/>
</dbReference>